<dbReference type="GO" id="GO:0051301">
    <property type="term" value="P:cell division"/>
    <property type="evidence" value="ECO:0007669"/>
    <property type="project" value="UniProtKB-KW"/>
</dbReference>
<accession>A0A371PN77</accession>
<keyword evidence="3" id="KW-1185">Reference proteome</keyword>
<name>A0A371PN77_9BACL</name>
<protein>
    <submittedName>
        <fullName evidence="2">Cell division protein FtsJ</fullName>
    </submittedName>
</protein>
<keyword evidence="2" id="KW-0132">Cell division</keyword>
<dbReference type="RefSeq" id="WP_116044515.1">
    <property type="nucleotide sequence ID" value="NZ_QUBQ01000001.1"/>
</dbReference>
<evidence type="ECO:0000313" key="3">
    <source>
        <dbReference type="Proteomes" id="UP000261905"/>
    </source>
</evidence>
<sequence length="114" mass="13154">MIHVYLDDFRNCPHGFVLAKTAEECKLLIDDEAIDILSLDYDLGWGQPTGYEVVRHLIENRKFPRRIYLHTSSAPGKQQMYHHLAEYLPEDVLLYGGPMPQQLLDEVLAASRRS</sequence>
<proteinExistence type="predicted"/>
<evidence type="ECO:0000313" key="2">
    <source>
        <dbReference type="EMBL" id="REK77119.1"/>
    </source>
</evidence>
<organism evidence="2 3">
    <name type="scientific">Paenibacillus paeoniae</name>
    <dbReference type="NCBI Taxonomy" id="2292705"/>
    <lineage>
        <taxon>Bacteria</taxon>
        <taxon>Bacillati</taxon>
        <taxon>Bacillota</taxon>
        <taxon>Bacilli</taxon>
        <taxon>Bacillales</taxon>
        <taxon>Paenibacillaceae</taxon>
        <taxon>Paenibacillus</taxon>
    </lineage>
</organism>
<keyword evidence="2" id="KW-0131">Cell cycle</keyword>
<dbReference type="OrthoDB" id="2614698at2"/>
<evidence type="ECO:0000259" key="1">
    <source>
        <dbReference type="Pfam" id="PF20274"/>
    </source>
</evidence>
<dbReference type="Proteomes" id="UP000261905">
    <property type="component" value="Unassembled WGS sequence"/>
</dbReference>
<gene>
    <name evidence="2" type="ORF">DX130_08975</name>
</gene>
<dbReference type="Pfam" id="PF20274">
    <property type="entry name" value="cREC_REC"/>
    <property type="match status" value="1"/>
</dbReference>
<dbReference type="AlphaFoldDB" id="A0A371PN77"/>
<dbReference type="InterPro" id="IPR046909">
    <property type="entry name" value="cREC_REC"/>
</dbReference>
<feature type="domain" description="Cyclic-phosphate processing Receiver" evidence="1">
    <location>
        <begin position="2"/>
        <end position="85"/>
    </location>
</feature>
<dbReference type="EMBL" id="QUBQ01000001">
    <property type="protein sequence ID" value="REK77119.1"/>
    <property type="molecule type" value="Genomic_DNA"/>
</dbReference>
<comment type="caution">
    <text evidence="2">The sequence shown here is derived from an EMBL/GenBank/DDBJ whole genome shotgun (WGS) entry which is preliminary data.</text>
</comment>
<reference evidence="2 3" key="1">
    <citation type="submission" date="2018-08" db="EMBL/GenBank/DDBJ databases">
        <title>Paenibacillus sp. M4BSY-1, whole genome shotgun sequence.</title>
        <authorList>
            <person name="Tuo L."/>
        </authorList>
    </citation>
    <scope>NUCLEOTIDE SEQUENCE [LARGE SCALE GENOMIC DNA]</scope>
    <source>
        <strain evidence="2 3">M4BSY-1</strain>
    </source>
</reference>